<dbReference type="InterPro" id="IPR029033">
    <property type="entry name" value="His_PPase_superfam"/>
</dbReference>
<organism evidence="1 2">
    <name type="scientific">Termitidicoccus mucosus</name>
    <dbReference type="NCBI Taxonomy" id="1184151"/>
    <lineage>
        <taxon>Bacteria</taxon>
        <taxon>Pseudomonadati</taxon>
        <taxon>Verrucomicrobiota</taxon>
        <taxon>Opitutia</taxon>
        <taxon>Opitutales</taxon>
        <taxon>Opitutaceae</taxon>
        <taxon>Termitidicoccus</taxon>
    </lineage>
</organism>
<dbReference type="OrthoDB" id="9781415at2"/>
<evidence type="ECO:0000313" key="1">
    <source>
        <dbReference type="EMBL" id="OAM91819.1"/>
    </source>
</evidence>
<name>A0A178IQZ6_9BACT</name>
<evidence type="ECO:0008006" key="3">
    <source>
        <dbReference type="Google" id="ProtNLM"/>
    </source>
</evidence>
<dbReference type="RefSeq" id="WP_068768468.1">
    <property type="nucleotide sequence ID" value="NZ_CP109796.1"/>
</dbReference>
<dbReference type="EMBL" id="LRRQ01000013">
    <property type="protein sequence ID" value="OAM91819.1"/>
    <property type="molecule type" value="Genomic_DNA"/>
</dbReference>
<dbReference type="Pfam" id="PF00300">
    <property type="entry name" value="His_Phos_1"/>
    <property type="match status" value="1"/>
</dbReference>
<keyword evidence="2" id="KW-1185">Reference proteome</keyword>
<dbReference type="SMART" id="SM00855">
    <property type="entry name" value="PGAM"/>
    <property type="match status" value="1"/>
</dbReference>
<gene>
    <name evidence="1" type="ORF">AW736_01245</name>
</gene>
<dbReference type="STRING" id="1184151.AW736_01245"/>
<sequence>MPAALLIRHTSVAVVRGVCYGQSDVPLAATFAAEAADVRARLPWVPTEVWSSPSARALRLAETLGAPAVRIDARLLELNFGDWENRAWESFHDAQSEAWARDPWNARPPNGETAAGLHHRVGEVRAGLLARLVGTGGAGRPSPRIAIVTHAGVIRSWRAHAQSRPLMELFSAAIPFGHVEAAG</sequence>
<proteinExistence type="predicted"/>
<dbReference type="InterPro" id="IPR013078">
    <property type="entry name" value="His_Pase_superF_clade-1"/>
</dbReference>
<dbReference type="AlphaFoldDB" id="A0A178IQZ6"/>
<accession>A0A178IQZ6</accession>
<dbReference type="SUPFAM" id="SSF53254">
    <property type="entry name" value="Phosphoglycerate mutase-like"/>
    <property type="match status" value="1"/>
</dbReference>
<evidence type="ECO:0000313" key="2">
    <source>
        <dbReference type="Proteomes" id="UP000078486"/>
    </source>
</evidence>
<reference evidence="1 2" key="1">
    <citation type="submission" date="2016-01" db="EMBL/GenBank/DDBJ databases">
        <title>High potential of lignocellulose degradation of a new Verrucomicrobia species.</title>
        <authorList>
            <person name="Wang Y."/>
            <person name="Shi Y."/>
            <person name="Qiu Z."/>
            <person name="Liu S."/>
            <person name="Yang H."/>
        </authorList>
    </citation>
    <scope>NUCLEOTIDE SEQUENCE [LARGE SCALE GENOMIC DNA]</scope>
    <source>
        <strain evidence="1 2">TSB47</strain>
    </source>
</reference>
<comment type="caution">
    <text evidence="1">The sequence shown here is derived from an EMBL/GenBank/DDBJ whole genome shotgun (WGS) entry which is preliminary data.</text>
</comment>
<dbReference type="Gene3D" id="3.40.50.1240">
    <property type="entry name" value="Phosphoglycerate mutase-like"/>
    <property type="match status" value="1"/>
</dbReference>
<dbReference type="Proteomes" id="UP000078486">
    <property type="component" value="Unassembled WGS sequence"/>
</dbReference>
<protein>
    <recommendedName>
        <fullName evidence="3">Phosphoglycerate mutase</fullName>
    </recommendedName>
</protein>